<evidence type="ECO:0000313" key="3">
    <source>
        <dbReference type="Proteomes" id="UP000013827"/>
    </source>
</evidence>
<dbReference type="PaxDb" id="2903-EOD38014"/>
<dbReference type="KEGG" id="ehx:EMIHUDRAFT_200395"/>
<evidence type="ECO:0000313" key="2">
    <source>
        <dbReference type="EnsemblProtists" id="EOD38014"/>
    </source>
</evidence>
<evidence type="ECO:0008006" key="4">
    <source>
        <dbReference type="Google" id="ProtNLM"/>
    </source>
</evidence>
<feature type="compositionally biased region" description="Low complexity" evidence="1">
    <location>
        <begin position="139"/>
        <end position="160"/>
    </location>
</feature>
<dbReference type="EnsemblProtists" id="EOD38014">
    <property type="protein sequence ID" value="EOD38014"/>
    <property type="gene ID" value="EMIHUDRAFT_200395"/>
</dbReference>
<feature type="region of interest" description="Disordered" evidence="1">
    <location>
        <begin position="1"/>
        <end position="25"/>
    </location>
</feature>
<feature type="region of interest" description="Disordered" evidence="1">
    <location>
        <begin position="46"/>
        <end position="279"/>
    </location>
</feature>
<dbReference type="Proteomes" id="UP000013827">
    <property type="component" value="Unassembled WGS sequence"/>
</dbReference>
<keyword evidence="3" id="KW-1185">Reference proteome</keyword>
<dbReference type="GeneID" id="17283284"/>
<proteinExistence type="predicted"/>
<feature type="compositionally biased region" description="Basic and acidic residues" evidence="1">
    <location>
        <begin position="207"/>
        <end position="221"/>
    </location>
</feature>
<name>A0A0D3KQH9_EMIH1</name>
<organism evidence="2 3">
    <name type="scientific">Emiliania huxleyi (strain CCMP1516)</name>
    <dbReference type="NCBI Taxonomy" id="280463"/>
    <lineage>
        <taxon>Eukaryota</taxon>
        <taxon>Haptista</taxon>
        <taxon>Haptophyta</taxon>
        <taxon>Prymnesiophyceae</taxon>
        <taxon>Isochrysidales</taxon>
        <taxon>Noelaerhabdaceae</taxon>
        <taxon>Emiliania</taxon>
    </lineage>
</organism>
<dbReference type="RefSeq" id="XP_005790443.1">
    <property type="nucleotide sequence ID" value="XM_005790386.1"/>
</dbReference>
<dbReference type="HOGENOM" id="CLU_062731_0_0_1"/>
<accession>A0A0D3KQH9</accession>
<evidence type="ECO:0000256" key="1">
    <source>
        <dbReference type="SAM" id="MobiDB-lite"/>
    </source>
</evidence>
<reference evidence="2" key="2">
    <citation type="submission" date="2024-10" db="UniProtKB">
        <authorList>
            <consortium name="EnsemblProtists"/>
        </authorList>
    </citation>
    <scope>IDENTIFICATION</scope>
</reference>
<protein>
    <recommendedName>
        <fullName evidence="4">CCD97-like C-terminal domain-containing protein</fullName>
    </recommendedName>
</protein>
<feature type="compositionally biased region" description="Basic and acidic residues" evidence="1">
    <location>
        <begin position="173"/>
        <end position="183"/>
    </location>
</feature>
<feature type="compositionally biased region" description="Acidic residues" evidence="1">
    <location>
        <begin position="95"/>
        <end position="121"/>
    </location>
</feature>
<dbReference type="AlphaFoldDB" id="A0A0D3KQH9"/>
<feature type="compositionally biased region" description="Acidic residues" evidence="1">
    <location>
        <begin position="240"/>
        <end position="255"/>
    </location>
</feature>
<sequence>MRAALNGRGNAKGVPRGPRALKGTKAYQIGHLSLLRFRHGRERQVSQRTLDAVREAQGAGVEPWNTAEHDKAVHGPTPEGGTTNPMESEPPVSETYEDEGDDERDENAPADDEMAFIDDEFFALPDVATEEEAEGGGSQSQYSQQSQGGESEGSQSSQGSRRTPRRAKWNRIATERFLDRLRFELLQGGGGGDGYRHPEDSTDGDEDGGRSEAEEMPDRTTEPGPSERPSEEGPPNDASQTDDDFTVMDVDEEQAEGDRARHHSRRGSGGDLRMNVATR</sequence>
<reference evidence="3" key="1">
    <citation type="journal article" date="2013" name="Nature">
        <title>Pan genome of the phytoplankton Emiliania underpins its global distribution.</title>
        <authorList>
            <person name="Read B.A."/>
            <person name="Kegel J."/>
            <person name="Klute M.J."/>
            <person name="Kuo A."/>
            <person name="Lefebvre S.C."/>
            <person name="Maumus F."/>
            <person name="Mayer C."/>
            <person name="Miller J."/>
            <person name="Monier A."/>
            <person name="Salamov A."/>
            <person name="Young J."/>
            <person name="Aguilar M."/>
            <person name="Claverie J.M."/>
            <person name="Frickenhaus S."/>
            <person name="Gonzalez K."/>
            <person name="Herman E.K."/>
            <person name="Lin Y.C."/>
            <person name="Napier J."/>
            <person name="Ogata H."/>
            <person name="Sarno A.F."/>
            <person name="Shmutz J."/>
            <person name="Schroeder D."/>
            <person name="de Vargas C."/>
            <person name="Verret F."/>
            <person name="von Dassow P."/>
            <person name="Valentin K."/>
            <person name="Van de Peer Y."/>
            <person name="Wheeler G."/>
            <person name="Dacks J.B."/>
            <person name="Delwiche C.F."/>
            <person name="Dyhrman S.T."/>
            <person name="Glockner G."/>
            <person name="John U."/>
            <person name="Richards T."/>
            <person name="Worden A.Z."/>
            <person name="Zhang X."/>
            <person name="Grigoriev I.V."/>
            <person name="Allen A.E."/>
            <person name="Bidle K."/>
            <person name="Borodovsky M."/>
            <person name="Bowler C."/>
            <person name="Brownlee C."/>
            <person name="Cock J.M."/>
            <person name="Elias M."/>
            <person name="Gladyshev V.N."/>
            <person name="Groth M."/>
            <person name="Guda C."/>
            <person name="Hadaegh A."/>
            <person name="Iglesias-Rodriguez M.D."/>
            <person name="Jenkins J."/>
            <person name="Jones B.M."/>
            <person name="Lawson T."/>
            <person name="Leese F."/>
            <person name="Lindquist E."/>
            <person name="Lobanov A."/>
            <person name="Lomsadze A."/>
            <person name="Malik S.B."/>
            <person name="Marsh M.E."/>
            <person name="Mackinder L."/>
            <person name="Mock T."/>
            <person name="Mueller-Roeber B."/>
            <person name="Pagarete A."/>
            <person name="Parker M."/>
            <person name="Probert I."/>
            <person name="Quesneville H."/>
            <person name="Raines C."/>
            <person name="Rensing S.A."/>
            <person name="Riano-Pachon D.M."/>
            <person name="Richier S."/>
            <person name="Rokitta S."/>
            <person name="Shiraiwa Y."/>
            <person name="Soanes D.M."/>
            <person name="van der Giezen M."/>
            <person name="Wahlund T.M."/>
            <person name="Williams B."/>
            <person name="Wilson W."/>
            <person name="Wolfe G."/>
            <person name="Wurch L.L."/>
        </authorList>
    </citation>
    <scope>NUCLEOTIDE SEQUENCE</scope>
</reference>